<dbReference type="PANTHER" id="PTHR30502">
    <property type="entry name" value="2-KETO-3-DEOXY-L-RHAMNONATE ALDOLASE"/>
    <property type="match status" value="1"/>
</dbReference>
<dbReference type="InterPro" id="IPR050251">
    <property type="entry name" value="HpcH-HpaI_aldolase"/>
</dbReference>
<dbReference type="Pfam" id="PF03328">
    <property type="entry name" value="HpcH_HpaI"/>
    <property type="match status" value="1"/>
</dbReference>
<dbReference type="EMBL" id="UINC01037503">
    <property type="protein sequence ID" value="SVB33079.1"/>
    <property type="molecule type" value="Genomic_DNA"/>
</dbReference>
<dbReference type="InterPro" id="IPR040442">
    <property type="entry name" value="Pyrv_kinase-like_dom_sf"/>
</dbReference>
<feature type="domain" description="HpcH/HpaI aldolase/citrate lyase" evidence="4">
    <location>
        <begin position="67"/>
        <end position="219"/>
    </location>
</feature>
<dbReference type="PANTHER" id="PTHR30502:SF0">
    <property type="entry name" value="PHOSPHOENOLPYRUVATE CARBOXYLASE FAMILY PROTEIN"/>
    <property type="match status" value="1"/>
</dbReference>
<evidence type="ECO:0000313" key="5">
    <source>
        <dbReference type="EMBL" id="SVB33079.1"/>
    </source>
</evidence>
<dbReference type="AlphaFoldDB" id="A0A382D4M1"/>
<keyword evidence="2" id="KW-0479">Metal-binding</keyword>
<comment type="similarity">
    <text evidence="1">Belongs to the HpcH/HpaI aldolase family.</text>
</comment>
<gene>
    <name evidence="5" type="ORF">METZ01_LOCUS185933</name>
</gene>
<evidence type="ECO:0000256" key="2">
    <source>
        <dbReference type="ARBA" id="ARBA00022723"/>
    </source>
</evidence>
<dbReference type="SUPFAM" id="SSF51621">
    <property type="entry name" value="Phosphoenolpyruvate/pyruvate domain"/>
    <property type="match status" value="1"/>
</dbReference>
<evidence type="ECO:0000256" key="3">
    <source>
        <dbReference type="ARBA" id="ARBA00023239"/>
    </source>
</evidence>
<dbReference type="GO" id="GO:0005737">
    <property type="term" value="C:cytoplasm"/>
    <property type="evidence" value="ECO:0007669"/>
    <property type="project" value="TreeGrafter"/>
</dbReference>
<dbReference type="InterPro" id="IPR005000">
    <property type="entry name" value="Aldolase/citrate-lyase_domain"/>
</dbReference>
<dbReference type="GO" id="GO:0016832">
    <property type="term" value="F:aldehyde-lyase activity"/>
    <property type="evidence" value="ECO:0007669"/>
    <property type="project" value="TreeGrafter"/>
</dbReference>
<keyword evidence="3" id="KW-0456">Lyase</keyword>
<accession>A0A382D4M1</accession>
<evidence type="ECO:0000256" key="1">
    <source>
        <dbReference type="ARBA" id="ARBA00005568"/>
    </source>
</evidence>
<dbReference type="InterPro" id="IPR015813">
    <property type="entry name" value="Pyrv/PenolPyrv_kinase-like_dom"/>
</dbReference>
<dbReference type="GO" id="GO:0046872">
    <property type="term" value="F:metal ion binding"/>
    <property type="evidence" value="ECO:0007669"/>
    <property type="project" value="UniProtKB-KW"/>
</dbReference>
<evidence type="ECO:0000259" key="4">
    <source>
        <dbReference type="Pfam" id="PF03328"/>
    </source>
</evidence>
<protein>
    <recommendedName>
        <fullName evidence="4">HpcH/HpaI aldolase/citrate lyase domain-containing protein</fullName>
    </recommendedName>
</protein>
<dbReference type="Gene3D" id="3.20.20.60">
    <property type="entry name" value="Phosphoenolpyruvate-binding domains"/>
    <property type="match status" value="1"/>
</dbReference>
<sequence>MSQTWADLILVDFEHHAFDIVGLTQFMKGLKDGGPTPDGYLMPTVVSTLPSNCMSKEEILYNAWQTRHVLSTGAHGVLQTHTRDVEAVKTFVATARYPYQKLGSEFLPEGLRGSGGQKQPSEIWGITQREYTDLADPWPLNPKGEILLGLKIEDRYCVDNAEKIAAVPGIGFAEWGPGDMGMSYGDPDAHDPPYPEFMNEAREKVRAALDKSNVAFYSSWNDKKLTIKERVDHLIDNVGAKILAGLSKDYADYGRIKTGL</sequence>
<name>A0A382D4M1_9ZZZZ</name>
<reference evidence="5" key="1">
    <citation type="submission" date="2018-05" db="EMBL/GenBank/DDBJ databases">
        <authorList>
            <person name="Lanie J.A."/>
            <person name="Ng W.-L."/>
            <person name="Kazmierczak K.M."/>
            <person name="Andrzejewski T.M."/>
            <person name="Davidsen T.M."/>
            <person name="Wayne K.J."/>
            <person name="Tettelin H."/>
            <person name="Glass J.I."/>
            <person name="Rusch D."/>
            <person name="Podicherti R."/>
            <person name="Tsui H.-C.T."/>
            <person name="Winkler M.E."/>
        </authorList>
    </citation>
    <scope>NUCLEOTIDE SEQUENCE</scope>
</reference>
<proteinExistence type="inferred from homology"/>
<organism evidence="5">
    <name type="scientific">marine metagenome</name>
    <dbReference type="NCBI Taxonomy" id="408172"/>
    <lineage>
        <taxon>unclassified sequences</taxon>
        <taxon>metagenomes</taxon>
        <taxon>ecological metagenomes</taxon>
    </lineage>
</organism>